<name>A0A9X2FJE1_9LACO</name>
<sequence>MVNEFLHYYVQRARIYRNEAQRAITYTTLEEPERAEIIRKTLLRSVDAELANLSTEIVDYANLLKDIQAFSKNKKNLVEQLTFIRGNCQLFIAKHTEEK</sequence>
<evidence type="ECO:0000313" key="1">
    <source>
        <dbReference type="EMBL" id="MCP0886781.1"/>
    </source>
</evidence>
<evidence type="ECO:0000313" key="2">
    <source>
        <dbReference type="Proteomes" id="UP001139006"/>
    </source>
</evidence>
<reference evidence="1 2" key="1">
    <citation type="journal article" date="2023" name="Int. J. Syst. Evol. Microbiol.">
        <title>Ligilactobacillus ubinensis sp. nov., a novel species isolated from the wild ferment of a durian fruit (Durio zibethinus).</title>
        <authorList>
            <person name="Heng Y.C."/>
            <person name="Menon N."/>
            <person name="Chen B."/>
            <person name="Loo B.Z.L."/>
            <person name="Wong G.W.J."/>
            <person name="Lim A.C.H."/>
            <person name="Silvaraju S."/>
            <person name="Kittelmann S."/>
        </authorList>
    </citation>
    <scope>NUCLEOTIDE SEQUENCE [LARGE SCALE GENOMIC DNA]</scope>
    <source>
        <strain evidence="1 2">WILCCON 0076</strain>
    </source>
</reference>
<comment type="caution">
    <text evidence="1">The sequence shown here is derived from an EMBL/GenBank/DDBJ whole genome shotgun (WGS) entry which is preliminary data.</text>
</comment>
<dbReference type="Proteomes" id="UP001139006">
    <property type="component" value="Unassembled WGS sequence"/>
</dbReference>
<keyword evidence="2" id="KW-1185">Reference proteome</keyword>
<organism evidence="1 2">
    <name type="scientific">Ligilactobacillus ubinensis</name>
    <dbReference type="NCBI Taxonomy" id="2876789"/>
    <lineage>
        <taxon>Bacteria</taxon>
        <taxon>Bacillati</taxon>
        <taxon>Bacillota</taxon>
        <taxon>Bacilli</taxon>
        <taxon>Lactobacillales</taxon>
        <taxon>Lactobacillaceae</taxon>
        <taxon>Ligilactobacillus</taxon>
    </lineage>
</organism>
<dbReference type="AlphaFoldDB" id="A0A9X2FJE1"/>
<dbReference type="RefSeq" id="WP_253360148.1">
    <property type="nucleotide sequence ID" value="NZ_JAIULA010000008.1"/>
</dbReference>
<accession>A0A9X2FJE1</accession>
<proteinExistence type="predicted"/>
<protein>
    <submittedName>
        <fullName evidence="1">Uncharacterized protein</fullName>
    </submittedName>
</protein>
<dbReference type="EMBL" id="JAIULA010000008">
    <property type="protein sequence ID" value="MCP0886781.1"/>
    <property type="molecule type" value="Genomic_DNA"/>
</dbReference>
<gene>
    <name evidence="1" type="ORF">LB941_05440</name>
</gene>